<evidence type="ECO:0000256" key="1">
    <source>
        <dbReference type="SAM" id="Phobius"/>
    </source>
</evidence>
<evidence type="ECO:0000313" key="2">
    <source>
        <dbReference type="EMBL" id="SDY41671.1"/>
    </source>
</evidence>
<dbReference type="EMBL" id="FNPG01000017">
    <property type="protein sequence ID" value="SDY41671.1"/>
    <property type="molecule type" value="Genomic_DNA"/>
</dbReference>
<dbReference type="RefSeq" id="WP_074717658.1">
    <property type="nucleotide sequence ID" value="NZ_FNPG01000017.1"/>
</dbReference>
<keyword evidence="1" id="KW-0812">Transmembrane</keyword>
<organism evidence="2 3">
    <name type="scientific">Lachnobacterium bovis DSM 14045</name>
    <dbReference type="NCBI Taxonomy" id="1122142"/>
    <lineage>
        <taxon>Bacteria</taxon>
        <taxon>Bacillati</taxon>
        <taxon>Bacillota</taxon>
        <taxon>Clostridia</taxon>
        <taxon>Lachnospirales</taxon>
        <taxon>Lachnospiraceae</taxon>
        <taxon>Lachnobacterium</taxon>
    </lineage>
</organism>
<keyword evidence="1" id="KW-1133">Transmembrane helix</keyword>
<reference evidence="2 3" key="1">
    <citation type="submission" date="2016-10" db="EMBL/GenBank/DDBJ databases">
        <authorList>
            <person name="de Groot N.N."/>
        </authorList>
    </citation>
    <scope>NUCLEOTIDE SEQUENCE [LARGE SCALE GENOMIC DNA]</scope>
    <source>
        <strain evidence="2 3">DSM 14045</strain>
    </source>
</reference>
<keyword evidence="3" id="KW-1185">Reference proteome</keyword>
<evidence type="ECO:0000313" key="3">
    <source>
        <dbReference type="Proteomes" id="UP000183918"/>
    </source>
</evidence>
<protein>
    <submittedName>
        <fullName evidence="2">Uncharacterized protein</fullName>
    </submittedName>
</protein>
<dbReference type="AlphaFoldDB" id="A0A1H3JP40"/>
<keyword evidence="1" id="KW-0472">Membrane</keyword>
<name>A0A1H3JP40_9FIRM</name>
<accession>A0A1H3JP40</accession>
<feature type="transmembrane region" description="Helical" evidence="1">
    <location>
        <begin position="56"/>
        <end position="83"/>
    </location>
</feature>
<dbReference type="STRING" id="1122142.SAMN02910414_01516"/>
<sequence length="91" mass="10515">MYTSIKKIEKKIKFILKYVFFIGAYIVGVYIGIYLLMYCSVCELVSIIKKGHMDVLIILINLLKIILAIPIGSAAWGIMYMLYNYCRGYDD</sequence>
<feature type="transmembrane region" description="Helical" evidence="1">
    <location>
        <begin position="15"/>
        <end position="36"/>
    </location>
</feature>
<gene>
    <name evidence="2" type="ORF">SAMN02910414_01516</name>
</gene>
<dbReference type="Proteomes" id="UP000183918">
    <property type="component" value="Unassembled WGS sequence"/>
</dbReference>
<proteinExistence type="predicted"/>